<gene>
    <name evidence="3" type="ORF">A2693_01365</name>
</gene>
<organism evidence="3 4">
    <name type="scientific">Candidatus Curtissbacteria bacterium RIFCSPHIGHO2_01_FULL_40_12</name>
    <dbReference type="NCBI Taxonomy" id="1797710"/>
    <lineage>
        <taxon>Bacteria</taxon>
        <taxon>Candidatus Curtissiibacteriota</taxon>
    </lineage>
</organism>
<dbReference type="InterPro" id="IPR029058">
    <property type="entry name" value="AB_hydrolase_fold"/>
</dbReference>
<dbReference type="InterPro" id="IPR050261">
    <property type="entry name" value="FrsA_esterase"/>
</dbReference>
<reference evidence="3 4" key="1">
    <citation type="journal article" date="2016" name="Nat. Commun.">
        <title>Thousands of microbial genomes shed light on interconnected biogeochemical processes in an aquifer system.</title>
        <authorList>
            <person name="Anantharaman K."/>
            <person name="Brown C.T."/>
            <person name="Hug L.A."/>
            <person name="Sharon I."/>
            <person name="Castelle C.J."/>
            <person name="Probst A.J."/>
            <person name="Thomas B.C."/>
            <person name="Singh A."/>
            <person name="Wilkins M.J."/>
            <person name="Karaoz U."/>
            <person name="Brodie E.L."/>
            <person name="Williams K.H."/>
            <person name="Hubbard S.S."/>
            <person name="Banfield J.F."/>
        </authorList>
    </citation>
    <scope>NUCLEOTIDE SEQUENCE [LARGE SCALE GENOMIC DNA]</scope>
</reference>
<dbReference type="AlphaFoldDB" id="A0A1F5G5M3"/>
<dbReference type="InterPro" id="IPR005152">
    <property type="entry name" value="Lipase_secreted"/>
</dbReference>
<dbReference type="GO" id="GO:0006508">
    <property type="term" value="P:proteolysis"/>
    <property type="evidence" value="ECO:0007669"/>
    <property type="project" value="InterPro"/>
</dbReference>
<dbReference type="EMBL" id="MFAY01000064">
    <property type="protein sequence ID" value="OGD87147.1"/>
    <property type="molecule type" value="Genomic_DNA"/>
</dbReference>
<dbReference type="GO" id="GO:0008236">
    <property type="term" value="F:serine-type peptidase activity"/>
    <property type="evidence" value="ECO:0007669"/>
    <property type="project" value="InterPro"/>
</dbReference>
<dbReference type="Proteomes" id="UP000178577">
    <property type="component" value="Unassembled WGS sequence"/>
</dbReference>
<feature type="domain" description="Peptidase S9 prolyl oligopeptidase catalytic" evidence="2">
    <location>
        <begin position="103"/>
        <end position="320"/>
    </location>
</feature>
<dbReference type="GO" id="GO:0016042">
    <property type="term" value="P:lipid catabolic process"/>
    <property type="evidence" value="ECO:0007669"/>
    <property type="project" value="InterPro"/>
</dbReference>
<evidence type="ECO:0000313" key="3">
    <source>
        <dbReference type="EMBL" id="OGD87147.1"/>
    </source>
</evidence>
<dbReference type="PANTHER" id="PTHR22946:SF9">
    <property type="entry name" value="POLYKETIDE TRANSFERASE AF380"/>
    <property type="match status" value="1"/>
</dbReference>
<evidence type="ECO:0000259" key="2">
    <source>
        <dbReference type="Pfam" id="PF00326"/>
    </source>
</evidence>
<evidence type="ECO:0000313" key="4">
    <source>
        <dbReference type="Proteomes" id="UP000178577"/>
    </source>
</evidence>
<dbReference type="GO" id="GO:0004806">
    <property type="term" value="F:triacylglycerol lipase activity"/>
    <property type="evidence" value="ECO:0007669"/>
    <property type="project" value="InterPro"/>
</dbReference>
<dbReference type="InterPro" id="IPR001375">
    <property type="entry name" value="Peptidase_S9_cat"/>
</dbReference>
<evidence type="ECO:0000256" key="1">
    <source>
        <dbReference type="ARBA" id="ARBA00022801"/>
    </source>
</evidence>
<dbReference type="SUPFAM" id="SSF53474">
    <property type="entry name" value="alpha/beta-Hydrolases"/>
    <property type="match status" value="1"/>
</dbReference>
<protein>
    <submittedName>
        <fullName evidence="3">Peptidase</fullName>
    </submittedName>
</protein>
<dbReference type="Gene3D" id="3.40.50.1820">
    <property type="entry name" value="alpha/beta hydrolase"/>
    <property type="match status" value="1"/>
</dbReference>
<name>A0A1F5G5M3_9BACT</name>
<sequence length="320" mass="35234">MTNQNIDQGEVVNSPYSLTIEALRRGNYPGSDIAIEQTLSAGSNYQRYIASYKSEGLKIYALLTVPNGSPPDGGWPAIVFNHGYIRPTDYRTDEKYVAYVDGFARNGYVVIKPDFRGHGDSEGEASGAYGSVGYTIDVLNAVSSIKKLRDPSTSSGRFVVDTNRIGMWGHSMGGYITLRSMVVSQDVKAGVIWAGVVASYGDLLNNWRRPSFSPAPLPSGARRWRQQLTELFGTPQQNPDFWNSISANAYLSDISGPLQLHHGTADVSVPVNFSTKLAEQMQATGKVAELFTYEGDDHNLSANFNLAMERSVEFFDRYLK</sequence>
<keyword evidence="1" id="KW-0378">Hydrolase</keyword>
<proteinExistence type="predicted"/>
<comment type="caution">
    <text evidence="3">The sequence shown here is derived from an EMBL/GenBank/DDBJ whole genome shotgun (WGS) entry which is preliminary data.</text>
</comment>
<dbReference type="Pfam" id="PF00326">
    <property type="entry name" value="Peptidase_S9"/>
    <property type="match status" value="1"/>
</dbReference>
<accession>A0A1F5G5M3</accession>
<dbReference type="PIRSF" id="PIRSF029171">
    <property type="entry name" value="Esterase_LipA"/>
    <property type="match status" value="1"/>
</dbReference>
<dbReference type="PANTHER" id="PTHR22946">
    <property type="entry name" value="DIENELACTONE HYDROLASE DOMAIN-CONTAINING PROTEIN-RELATED"/>
    <property type="match status" value="1"/>
</dbReference>